<feature type="region of interest" description="Disordered" evidence="1">
    <location>
        <begin position="77"/>
        <end position="107"/>
    </location>
</feature>
<dbReference type="Pfam" id="PF21953">
    <property type="entry name" value="NadN_nucleosid_C"/>
    <property type="match status" value="1"/>
</dbReference>
<sequence>MIIVNQGAIRYDLVKGPFTVDDSYIVCPYTQPFTYIPDVPYSQASKVPEYINNLKKSKRSLTVDTISSQMLGYDECDNPSPHNATEILKPKSSSDVFFTHTRPHRAT</sequence>
<gene>
    <name evidence="3" type="ORF">N7532_003990</name>
</gene>
<evidence type="ECO:0000256" key="1">
    <source>
        <dbReference type="SAM" id="MobiDB-lite"/>
    </source>
</evidence>
<dbReference type="EMBL" id="JAPQKI010000004">
    <property type="protein sequence ID" value="KAJ5103461.1"/>
    <property type="molecule type" value="Genomic_DNA"/>
</dbReference>
<dbReference type="OrthoDB" id="4368265at2759"/>
<dbReference type="AlphaFoldDB" id="A0A9W9FNF3"/>
<comment type="caution">
    <text evidence="3">The sequence shown here is derived from an EMBL/GenBank/DDBJ whole genome shotgun (WGS) entry which is preliminary data.</text>
</comment>
<dbReference type="SUPFAM" id="SSF55816">
    <property type="entry name" value="5'-nucleotidase (syn. UDP-sugar hydrolase), C-terminal domain"/>
    <property type="match status" value="1"/>
</dbReference>
<evidence type="ECO:0000313" key="3">
    <source>
        <dbReference type="EMBL" id="KAJ5103461.1"/>
    </source>
</evidence>
<dbReference type="Proteomes" id="UP001149074">
    <property type="component" value="Unassembled WGS sequence"/>
</dbReference>
<accession>A0A9W9FNF3</accession>
<reference evidence="3" key="1">
    <citation type="submission" date="2022-11" db="EMBL/GenBank/DDBJ databases">
        <authorList>
            <person name="Petersen C."/>
        </authorList>
    </citation>
    <scope>NUCLEOTIDE SEQUENCE</scope>
    <source>
        <strain evidence="3">IBT 30761</strain>
    </source>
</reference>
<evidence type="ECO:0000259" key="2">
    <source>
        <dbReference type="Pfam" id="PF21953"/>
    </source>
</evidence>
<dbReference type="GeneID" id="81355463"/>
<dbReference type="InterPro" id="IPR053828">
    <property type="entry name" value="Nucleosidase_C"/>
</dbReference>
<protein>
    <recommendedName>
        <fullName evidence="2">Putative 5'-nucleotidase C-terminal domain-containing protein</fullName>
    </recommendedName>
</protein>
<proteinExistence type="predicted"/>
<dbReference type="GO" id="GO:0016787">
    <property type="term" value="F:hydrolase activity"/>
    <property type="evidence" value="ECO:0007669"/>
    <property type="project" value="InterPro"/>
</dbReference>
<dbReference type="Gene3D" id="3.90.780.10">
    <property type="entry name" value="5'-Nucleotidase, C-terminal domain"/>
    <property type="match status" value="1"/>
</dbReference>
<dbReference type="GO" id="GO:0009166">
    <property type="term" value="P:nucleotide catabolic process"/>
    <property type="evidence" value="ECO:0007669"/>
    <property type="project" value="InterPro"/>
</dbReference>
<name>A0A9W9FNF3_9EURO</name>
<organism evidence="3 4">
    <name type="scientific">Penicillium argentinense</name>
    <dbReference type="NCBI Taxonomy" id="1131581"/>
    <lineage>
        <taxon>Eukaryota</taxon>
        <taxon>Fungi</taxon>
        <taxon>Dikarya</taxon>
        <taxon>Ascomycota</taxon>
        <taxon>Pezizomycotina</taxon>
        <taxon>Eurotiomycetes</taxon>
        <taxon>Eurotiomycetidae</taxon>
        <taxon>Eurotiales</taxon>
        <taxon>Aspergillaceae</taxon>
        <taxon>Penicillium</taxon>
    </lineage>
</organism>
<dbReference type="RefSeq" id="XP_056476841.1">
    <property type="nucleotide sequence ID" value="XM_056616484.1"/>
</dbReference>
<feature type="domain" description="Putative 5'-nucleotidase C-terminal" evidence="2">
    <location>
        <begin position="1"/>
        <end position="63"/>
    </location>
</feature>
<dbReference type="InterPro" id="IPR036907">
    <property type="entry name" value="5'-Nucleotdase_C_sf"/>
</dbReference>
<keyword evidence="4" id="KW-1185">Reference proteome</keyword>
<evidence type="ECO:0000313" key="4">
    <source>
        <dbReference type="Proteomes" id="UP001149074"/>
    </source>
</evidence>
<reference evidence="3" key="2">
    <citation type="journal article" date="2023" name="IMA Fungus">
        <title>Comparative genomic study of the Penicillium genus elucidates a diverse pangenome and 15 lateral gene transfer events.</title>
        <authorList>
            <person name="Petersen C."/>
            <person name="Sorensen T."/>
            <person name="Nielsen M.R."/>
            <person name="Sondergaard T.E."/>
            <person name="Sorensen J.L."/>
            <person name="Fitzpatrick D.A."/>
            <person name="Frisvad J.C."/>
            <person name="Nielsen K.L."/>
        </authorList>
    </citation>
    <scope>NUCLEOTIDE SEQUENCE</scope>
    <source>
        <strain evidence="3">IBT 30761</strain>
    </source>
</reference>